<keyword evidence="4" id="KW-1185">Reference proteome</keyword>
<evidence type="ECO:0000256" key="1">
    <source>
        <dbReference type="SAM" id="MobiDB-lite"/>
    </source>
</evidence>
<dbReference type="RefSeq" id="WP_214172915.1">
    <property type="nucleotide sequence ID" value="NZ_JAHCVJ010000009.1"/>
</dbReference>
<dbReference type="Proteomes" id="UP000811899">
    <property type="component" value="Unassembled WGS sequence"/>
</dbReference>
<evidence type="ECO:0000313" key="3">
    <source>
        <dbReference type="EMBL" id="MBT0666141.1"/>
    </source>
</evidence>
<dbReference type="EMBL" id="JAHCVJ010000009">
    <property type="protein sequence ID" value="MBT0666141.1"/>
    <property type="molecule type" value="Genomic_DNA"/>
</dbReference>
<organism evidence="3 4">
    <name type="scientific">Geoanaerobacter pelophilus</name>
    <dbReference type="NCBI Taxonomy" id="60036"/>
    <lineage>
        <taxon>Bacteria</taxon>
        <taxon>Pseudomonadati</taxon>
        <taxon>Thermodesulfobacteriota</taxon>
        <taxon>Desulfuromonadia</taxon>
        <taxon>Geobacterales</taxon>
        <taxon>Geobacteraceae</taxon>
        <taxon>Geoanaerobacter</taxon>
    </lineage>
</organism>
<name>A0AAW4LCK3_9BACT</name>
<evidence type="ECO:0000256" key="2">
    <source>
        <dbReference type="SAM" id="Phobius"/>
    </source>
</evidence>
<accession>A0AAW4LCK3</accession>
<feature type="region of interest" description="Disordered" evidence="1">
    <location>
        <begin position="53"/>
        <end position="110"/>
    </location>
</feature>
<keyword evidence="2" id="KW-0812">Transmembrane</keyword>
<proteinExistence type="predicted"/>
<evidence type="ECO:0000313" key="4">
    <source>
        <dbReference type="Proteomes" id="UP000811899"/>
    </source>
</evidence>
<feature type="compositionally biased region" description="Basic and acidic residues" evidence="1">
    <location>
        <begin position="62"/>
        <end position="80"/>
    </location>
</feature>
<feature type="transmembrane region" description="Helical" evidence="2">
    <location>
        <begin position="16"/>
        <end position="38"/>
    </location>
</feature>
<protein>
    <submittedName>
        <fullName evidence="3">Energy transducer TonB</fullName>
    </submittedName>
</protein>
<feature type="compositionally biased region" description="Low complexity" evidence="1">
    <location>
        <begin position="85"/>
        <end position="109"/>
    </location>
</feature>
<keyword evidence="2" id="KW-1133">Transmembrane helix</keyword>
<comment type="caution">
    <text evidence="3">The sequence shown here is derived from an EMBL/GenBank/DDBJ whole genome shotgun (WGS) entry which is preliminary data.</text>
</comment>
<keyword evidence="2" id="KW-0472">Membrane</keyword>
<reference evidence="3 4" key="1">
    <citation type="submission" date="2021-05" db="EMBL/GenBank/DDBJ databases">
        <title>The draft genome of Geobacter pelophilus DSM 12255.</title>
        <authorList>
            <person name="Xu Z."/>
            <person name="Masuda Y."/>
            <person name="Itoh H."/>
            <person name="Senoo K."/>
        </authorList>
    </citation>
    <scope>NUCLEOTIDE SEQUENCE [LARGE SCALE GENOMIC DNA]</scope>
    <source>
        <strain evidence="3 4">DSM 12255</strain>
    </source>
</reference>
<sequence>MASKKTKKKQTDIKGIATVAVICAVILVAVGLLLKVMLSDSGSIKKPQIATVTLLKPPPPPEVKEKPPEPEVLKQQEQKMETPMQAPQDAPQNNQPADSAPPGADLGVDAAGGAGSDGFGLVGRKGGRSIIGGGSGGTGGGGMSRVALLTKYGWYTKKVQDEIWGNVKKVLDKDGGIPKGKYKTLVWLQLDPKGSVTQFRIVNPSGNDKIDQAIRQAMAGIRITEPPPDGMPNAMTVRVSSQG</sequence>
<dbReference type="Gene3D" id="3.30.1150.10">
    <property type="match status" value="1"/>
</dbReference>
<dbReference type="AlphaFoldDB" id="A0AAW4LCK3"/>
<dbReference type="SUPFAM" id="SSF74653">
    <property type="entry name" value="TolA/TonB C-terminal domain"/>
    <property type="match status" value="1"/>
</dbReference>
<gene>
    <name evidence="3" type="ORF">KI809_17660</name>
</gene>
<dbReference type="Pfam" id="PF13103">
    <property type="entry name" value="TonB_2"/>
    <property type="match status" value="1"/>
</dbReference>